<evidence type="ECO:0000256" key="8">
    <source>
        <dbReference type="ARBA" id="ARBA00022989"/>
    </source>
</evidence>
<protein>
    <submittedName>
        <fullName evidence="14">Phosphatidate cytidylyltransferase</fullName>
        <ecNumber evidence="14">2.7.7.41</ecNumber>
    </submittedName>
</protein>
<dbReference type="AlphaFoldDB" id="A0A3B0XE45"/>
<feature type="transmembrane region" description="Helical" evidence="13">
    <location>
        <begin position="180"/>
        <end position="199"/>
    </location>
</feature>
<proteinExistence type="inferred from homology"/>
<dbReference type="Pfam" id="PF01148">
    <property type="entry name" value="CTP_transf_1"/>
    <property type="match status" value="1"/>
</dbReference>
<keyword evidence="12" id="KW-1208">Phospholipid metabolism</keyword>
<feature type="transmembrane region" description="Helical" evidence="13">
    <location>
        <begin position="138"/>
        <end position="159"/>
    </location>
</feature>
<evidence type="ECO:0000256" key="11">
    <source>
        <dbReference type="ARBA" id="ARBA00023209"/>
    </source>
</evidence>
<comment type="subcellular location">
    <subcellularLocation>
        <location evidence="1">Cell membrane</location>
        <topology evidence="1">Multi-pass membrane protein</topology>
    </subcellularLocation>
</comment>
<comment type="similarity">
    <text evidence="2">Belongs to the CDS family.</text>
</comment>
<keyword evidence="7 14" id="KW-0548">Nucleotidyltransferase</keyword>
<evidence type="ECO:0000256" key="6">
    <source>
        <dbReference type="ARBA" id="ARBA00022692"/>
    </source>
</evidence>
<keyword evidence="8 13" id="KW-1133">Transmembrane helix</keyword>
<evidence type="ECO:0000313" key="14">
    <source>
        <dbReference type="EMBL" id="VAW66568.1"/>
    </source>
</evidence>
<organism evidence="14">
    <name type="scientific">hydrothermal vent metagenome</name>
    <dbReference type="NCBI Taxonomy" id="652676"/>
    <lineage>
        <taxon>unclassified sequences</taxon>
        <taxon>metagenomes</taxon>
        <taxon>ecological metagenomes</taxon>
    </lineage>
</organism>
<name>A0A3B0XE45_9ZZZZ</name>
<dbReference type="EC" id="2.7.7.41" evidence="14"/>
<evidence type="ECO:0000256" key="1">
    <source>
        <dbReference type="ARBA" id="ARBA00004651"/>
    </source>
</evidence>
<feature type="transmembrane region" description="Helical" evidence="13">
    <location>
        <begin position="112"/>
        <end position="132"/>
    </location>
</feature>
<evidence type="ECO:0000256" key="3">
    <source>
        <dbReference type="ARBA" id="ARBA00022475"/>
    </source>
</evidence>
<evidence type="ECO:0000256" key="4">
    <source>
        <dbReference type="ARBA" id="ARBA00022516"/>
    </source>
</evidence>
<evidence type="ECO:0000256" key="13">
    <source>
        <dbReference type="SAM" id="Phobius"/>
    </source>
</evidence>
<reference evidence="14" key="1">
    <citation type="submission" date="2018-06" db="EMBL/GenBank/DDBJ databases">
        <authorList>
            <person name="Zhirakovskaya E."/>
        </authorList>
    </citation>
    <scope>NUCLEOTIDE SEQUENCE</scope>
</reference>
<keyword evidence="9" id="KW-0443">Lipid metabolism</keyword>
<keyword evidence="11" id="KW-0594">Phospholipid biosynthesis</keyword>
<dbReference type="GO" id="GO:0016024">
    <property type="term" value="P:CDP-diacylglycerol biosynthetic process"/>
    <property type="evidence" value="ECO:0007669"/>
    <property type="project" value="TreeGrafter"/>
</dbReference>
<dbReference type="PANTHER" id="PTHR46382:SF1">
    <property type="entry name" value="PHOSPHATIDATE CYTIDYLYLTRANSFERASE"/>
    <property type="match status" value="1"/>
</dbReference>
<dbReference type="GO" id="GO:0005886">
    <property type="term" value="C:plasma membrane"/>
    <property type="evidence" value="ECO:0007669"/>
    <property type="project" value="UniProtKB-SubCell"/>
</dbReference>
<evidence type="ECO:0000256" key="12">
    <source>
        <dbReference type="ARBA" id="ARBA00023264"/>
    </source>
</evidence>
<dbReference type="PANTHER" id="PTHR46382">
    <property type="entry name" value="PHOSPHATIDATE CYTIDYLYLTRANSFERASE"/>
    <property type="match status" value="1"/>
</dbReference>
<keyword evidence="6 13" id="KW-0812">Transmembrane</keyword>
<dbReference type="GO" id="GO:0004605">
    <property type="term" value="F:phosphatidate cytidylyltransferase activity"/>
    <property type="evidence" value="ECO:0007669"/>
    <property type="project" value="UniProtKB-EC"/>
</dbReference>
<keyword evidence="5 14" id="KW-0808">Transferase</keyword>
<keyword evidence="4" id="KW-0444">Lipid biosynthesis</keyword>
<dbReference type="PROSITE" id="PS01315">
    <property type="entry name" value="CDS"/>
    <property type="match status" value="1"/>
</dbReference>
<feature type="transmembrane region" description="Helical" evidence="13">
    <location>
        <begin position="205"/>
        <end position="227"/>
    </location>
</feature>
<sequence length="274" mass="30213">MLKQRVLTALPLTALIIWGIFTQPAETIFYALLLLTLIAGWEWSALSGISSKPLRGVYALSIVVLVYISQQIINAHPQWLSMVLLFSVLVWLVAIFHMFGKGPQDANQQFSKIKFLLGFVFLIPPILALMLIREQPDGKSWLFYCLSIVSFADTGAYFAGKRFGKNKLAPMISPGKTREGLYGGVFVTASYSVLAGVYFELQAIQMVMLLIITVLSTFVSVTGDLFVSLLKRERGLKDTGHILPGHGGILDRIDSIISSVPFIALLLSAVIFNV</sequence>
<feature type="transmembrane region" description="Helical" evidence="13">
    <location>
        <begin position="56"/>
        <end position="73"/>
    </location>
</feature>
<evidence type="ECO:0000256" key="7">
    <source>
        <dbReference type="ARBA" id="ARBA00022695"/>
    </source>
</evidence>
<evidence type="ECO:0000256" key="10">
    <source>
        <dbReference type="ARBA" id="ARBA00023136"/>
    </source>
</evidence>
<keyword evidence="10 13" id="KW-0472">Membrane</keyword>
<evidence type="ECO:0000256" key="9">
    <source>
        <dbReference type="ARBA" id="ARBA00023098"/>
    </source>
</evidence>
<feature type="transmembrane region" description="Helical" evidence="13">
    <location>
        <begin position="79"/>
        <end position="100"/>
    </location>
</feature>
<dbReference type="EMBL" id="UOFG01000279">
    <property type="protein sequence ID" value="VAW66568.1"/>
    <property type="molecule type" value="Genomic_DNA"/>
</dbReference>
<accession>A0A3B0XE45</accession>
<gene>
    <name evidence="14" type="ORF">MNBD_GAMMA11-2980</name>
</gene>
<evidence type="ECO:0000256" key="5">
    <source>
        <dbReference type="ARBA" id="ARBA00022679"/>
    </source>
</evidence>
<keyword evidence="3" id="KW-1003">Cell membrane</keyword>
<dbReference type="InterPro" id="IPR000374">
    <property type="entry name" value="PC_trans"/>
</dbReference>
<feature type="transmembrane region" description="Helical" evidence="13">
    <location>
        <begin position="32"/>
        <end position="49"/>
    </location>
</feature>
<evidence type="ECO:0000256" key="2">
    <source>
        <dbReference type="ARBA" id="ARBA00010185"/>
    </source>
</evidence>